<keyword evidence="11" id="KW-1133">Transmembrane helix</keyword>
<keyword evidence="6 18" id="KW-0732">Signal</keyword>
<evidence type="ECO:0000256" key="12">
    <source>
        <dbReference type="ARBA" id="ARBA00023136"/>
    </source>
</evidence>
<dbReference type="GO" id="GO:0005524">
    <property type="term" value="F:ATP binding"/>
    <property type="evidence" value="ECO:0007669"/>
    <property type="project" value="UniProtKB-UniRule"/>
</dbReference>
<dbReference type="Gene3D" id="3.30.430.20">
    <property type="entry name" value="Gnk2 domain, C-X8-C-X2-C motif"/>
    <property type="match status" value="2"/>
</dbReference>
<comment type="catalytic activity">
    <reaction evidence="16">
        <text>L-seryl-[protein] + ATP = O-phospho-L-seryl-[protein] + ADP + H(+)</text>
        <dbReference type="Rhea" id="RHEA:17989"/>
        <dbReference type="Rhea" id="RHEA-COMP:9863"/>
        <dbReference type="Rhea" id="RHEA-COMP:11604"/>
        <dbReference type="ChEBI" id="CHEBI:15378"/>
        <dbReference type="ChEBI" id="CHEBI:29999"/>
        <dbReference type="ChEBI" id="CHEBI:30616"/>
        <dbReference type="ChEBI" id="CHEBI:83421"/>
        <dbReference type="ChEBI" id="CHEBI:456216"/>
        <dbReference type="EC" id="2.7.11.1"/>
    </reaction>
</comment>
<evidence type="ECO:0000256" key="6">
    <source>
        <dbReference type="ARBA" id="ARBA00022729"/>
    </source>
</evidence>
<accession>A0A835V130</accession>
<evidence type="ECO:0000256" key="11">
    <source>
        <dbReference type="ARBA" id="ARBA00022989"/>
    </source>
</evidence>
<keyword evidence="22" id="KW-1185">Reference proteome</keyword>
<feature type="binding site" evidence="17">
    <location>
        <position position="331"/>
    </location>
    <ligand>
        <name>ATP</name>
        <dbReference type="ChEBI" id="CHEBI:30616"/>
    </ligand>
</feature>
<proteinExistence type="predicted"/>
<dbReference type="InterPro" id="IPR038408">
    <property type="entry name" value="GNK2_sf"/>
</dbReference>
<evidence type="ECO:0000256" key="10">
    <source>
        <dbReference type="ARBA" id="ARBA00022840"/>
    </source>
</evidence>
<evidence type="ECO:0000256" key="15">
    <source>
        <dbReference type="ARBA" id="ARBA00047899"/>
    </source>
</evidence>
<keyword evidence="13" id="KW-1015">Disulfide bond</keyword>
<evidence type="ECO:0000256" key="7">
    <source>
        <dbReference type="ARBA" id="ARBA00022737"/>
    </source>
</evidence>
<feature type="domain" description="Gnk2-homologous" evidence="20">
    <location>
        <begin position="144"/>
        <end position="247"/>
    </location>
</feature>
<evidence type="ECO:0000256" key="4">
    <source>
        <dbReference type="ARBA" id="ARBA00022679"/>
    </source>
</evidence>
<dbReference type="PROSITE" id="PS51473">
    <property type="entry name" value="GNK2"/>
    <property type="match status" value="2"/>
</dbReference>
<evidence type="ECO:0000256" key="13">
    <source>
        <dbReference type="ARBA" id="ARBA00023157"/>
    </source>
</evidence>
<dbReference type="PANTHER" id="PTHR27002">
    <property type="entry name" value="RECEPTOR-LIKE SERINE/THREONINE-PROTEIN KINASE SD1-8"/>
    <property type="match status" value="1"/>
</dbReference>
<evidence type="ECO:0000259" key="20">
    <source>
        <dbReference type="PROSITE" id="PS51473"/>
    </source>
</evidence>
<name>A0A835V130_VANPL</name>
<dbReference type="CDD" id="cd23509">
    <property type="entry name" value="Gnk2-like"/>
    <property type="match status" value="2"/>
</dbReference>
<organism evidence="21 22">
    <name type="scientific">Vanilla planifolia</name>
    <name type="common">Vanilla</name>
    <dbReference type="NCBI Taxonomy" id="51239"/>
    <lineage>
        <taxon>Eukaryota</taxon>
        <taxon>Viridiplantae</taxon>
        <taxon>Streptophyta</taxon>
        <taxon>Embryophyta</taxon>
        <taxon>Tracheophyta</taxon>
        <taxon>Spermatophyta</taxon>
        <taxon>Magnoliopsida</taxon>
        <taxon>Liliopsida</taxon>
        <taxon>Asparagales</taxon>
        <taxon>Orchidaceae</taxon>
        <taxon>Vanilloideae</taxon>
        <taxon>Vanilleae</taxon>
        <taxon>Vanilla</taxon>
    </lineage>
</organism>
<dbReference type="FunFam" id="3.30.200.20:FF:000195">
    <property type="entry name" value="G-type lectin S-receptor-like serine/threonine-protein kinase"/>
    <property type="match status" value="1"/>
</dbReference>
<evidence type="ECO:0000256" key="2">
    <source>
        <dbReference type="ARBA" id="ARBA00012513"/>
    </source>
</evidence>
<keyword evidence="3" id="KW-0723">Serine/threonine-protein kinase</keyword>
<dbReference type="InterPro" id="IPR008271">
    <property type="entry name" value="Ser/Thr_kinase_AS"/>
</dbReference>
<keyword evidence="8 17" id="KW-0547">Nucleotide-binding</keyword>
<reference evidence="21 22" key="1">
    <citation type="journal article" date="2020" name="Nat. Food">
        <title>A phased Vanilla planifolia genome enables genetic improvement of flavour and production.</title>
        <authorList>
            <person name="Hasing T."/>
            <person name="Tang H."/>
            <person name="Brym M."/>
            <person name="Khazi F."/>
            <person name="Huang T."/>
            <person name="Chambers A.H."/>
        </authorList>
    </citation>
    <scope>NUCLEOTIDE SEQUENCE [LARGE SCALE GENOMIC DNA]</scope>
    <source>
        <tissue evidence="21">Leaf</tissue>
    </source>
</reference>
<evidence type="ECO:0000256" key="5">
    <source>
        <dbReference type="ARBA" id="ARBA00022692"/>
    </source>
</evidence>
<feature type="domain" description="Protein kinase" evidence="19">
    <location>
        <begin position="303"/>
        <end position="530"/>
    </location>
</feature>
<dbReference type="SUPFAM" id="SSF56112">
    <property type="entry name" value="Protein kinase-like (PK-like)"/>
    <property type="match status" value="1"/>
</dbReference>
<keyword evidence="4" id="KW-0808">Transferase</keyword>
<evidence type="ECO:0000259" key="19">
    <source>
        <dbReference type="PROSITE" id="PS50011"/>
    </source>
</evidence>
<dbReference type="PROSITE" id="PS00107">
    <property type="entry name" value="PROTEIN_KINASE_ATP"/>
    <property type="match status" value="1"/>
</dbReference>
<feature type="signal peptide" evidence="18">
    <location>
        <begin position="1"/>
        <end position="29"/>
    </location>
</feature>
<dbReference type="Gene3D" id="1.10.510.10">
    <property type="entry name" value="Transferase(Phosphotransferase) domain 1"/>
    <property type="match status" value="1"/>
</dbReference>
<keyword evidence="7" id="KW-0677">Repeat</keyword>
<keyword evidence="10 17" id="KW-0067">ATP-binding</keyword>
<sequence length="530" mass="58688">MVAYSMSSFSFLHLLVLQIILFYVAATYSQSLPYVNYCSGSSFNSSSSYASDLQLLLDNLTHAVSSSFYFTHAIGTTPFPRISALEQCRPDTTAAICAECLDYAVNIGLTNAKGGCGSNSSASFRYDYCVLRYSDMPFMGLLQENMVVTISYRANMSDNPDFDNRVRNLMEKLLPEAATAETRFATSVANKSGFETDIYGMAWCTMDLLNDDCLQCLKRAVPKLQTDRNRSTVAKVSCVVRFSTFPFLQLPLQAAQDPDSPGSDFVGNKTDLGGKGHAEDEMMQGIQTLLIDLDVIRTATQNFSKGKKLGEGGFGEVYKGTLEDGREIAVKRLSRTSRQGLKQLSNEVAFMAKLQHRNLVKLLGCCLQDEEKLLVYEYLPNTSLDKYLTDPVRRTQLDWGTRYKIIEGIGRGLLYLHQDSVVRVVHRDLKASNILLDVHMNPKISDFGIAKLFNNDETRGLTSHVAGTFGYMSPEYALHGNYSPKSDVYSYGVLVLEIIAGRSNGSNTGTALDLLSHGMSLLIKLLDVLE</sequence>
<evidence type="ECO:0000256" key="17">
    <source>
        <dbReference type="PROSITE-ProRule" id="PRU10141"/>
    </source>
</evidence>
<comment type="catalytic activity">
    <reaction evidence="15">
        <text>L-threonyl-[protein] + ATP = O-phospho-L-threonyl-[protein] + ADP + H(+)</text>
        <dbReference type="Rhea" id="RHEA:46608"/>
        <dbReference type="Rhea" id="RHEA-COMP:11060"/>
        <dbReference type="Rhea" id="RHEA-COMP:11605"/>
        <dbReference type="ChEBI" id="CHEBI:15378"/>
        <dbReference type="ChEBI" id="CHEBI:30013"/>
        <dbReference type="ChEBI" id="CHEBI:30616"/>
        <dbReference type="ChEBI" id="CHEBI:61977"/>
        <dbReference type="ChEBI" id="CHEBI:456216"/>
        <dbReference type="EC" id="2.7.11.1"/>
    </reaction>
</comment>
<feature type="chain" id="PRO_5032978916" description="non-specific serine/threonine protein kinase" evidence="18">
    <location>
        <begin position="30"/>
        <end position="530"/>
    </location>
</feature>
<dbReference type="OrthoDB" id="28208at2759"/>
<dbReference type="PANTHER" id="PTHR27002:SF1050">
    <property type="entry name" value="CYSTEINE-RICH RECEPTOR-LIKE PROTEIN KINASE 5"/>
    <property type="match status" value="1"/>
</dbReference>
<gene>
    <name evidence="21" type="ORF">HPP92_012380</name>
</gene>
<feature type="domain" description="Gnk2-homologous" evidence="20">
    <location>
        <begin position="31"/>
        <end position="138"/>
    </location>
</feature>
<evidence type="ECO:0000256" key="18">
    <source>
        <dbReference type="SAM" id="SignalP"/>
    </source>
</evidence>
<dbReference type="SMART" id="SM00220">
    <property type="entry name" value="S_TKc"/>
    <property type="match status" value="1"/>
</dbReference>
<comment type="subcellular location">
    <subcellularLocation>
        <location evidence="1">Membrane</location>
        <topology evidence="1">Single-pass membrane protein</topology>
    </subcellularLocation>
</comment>
<protein>
    <recommendedName>
        <fullName evidence="2">non-specific serine/threonine protein kinase</fullName>
        <ecNumber evidence="2">2.7.11.1</ecNumber>
    </recommendedName>
</protein>
<dbReference type="InterPro" id="IPR000719">
    <property type="entry name" value="Prot_kinase_dom"/>
</dbReference>
<keyword evidence="14" id="KW-0325">Glycoprotein</keyword>
<dbReference type="EMBL" id="JADCNL010000005">
    <property type="protein sequence ID" value="KAG0481522.1"/>
    <property type="molecule type" value="Genomic_DNA"/>
</dbReference>
<dbReference type="InterPro" id="IPR002902">
    <property type="entry name" value="GNK2"/>
</dbReference>
<dbReference type="InterPro" id="IPR017441">
    <property type="entry name" value="Protein_kinase_ATP_BS"/>
</dbReference>
<dbReference type="Pfam" id="PF00069">
    <property type="entry name" value="Pkinase"/>
    <property type="match status" value="1"/>
</dbReference>
<dbReference type="Proteomes" id="UP000636800">
    <property type="component" value="Chromosome 5"/>
</dbReference>
<dbReference type="PROSITE" id="PS00108">
    <property type="entry name" value="PROTEIN_KINASE_ST"/>
    <property type="match status" value="1"/>
</dbReference>
<evidence type="ECO:0000256" key="16">
    <source>
        <dbReference type="ARBA" id="ARBA00048679"/>
    </source>
</evidence>
<keyword evidence="12" id="KW-0472">Membrane</keyword>
<dbReference type="PROSITE" id="PS50011">
    <property type="entry name" value="PROTEIN_KINASE_DOM"/>
    <property type="match status" value="1"/>
</dbReference>
<dbReference type="AlphaFoldDB" id="A0A835V130"/>
<evidence type="ECO:0000256" key="8">
    <source>
        <dbReference type="ARBA" id="ARBA00022741"/>
    </source>
</evidence>
<dbReference type="GO" id="GO:0005886">
    <property type="term" value="C:plasma membrane"/>
    <property type="evidence" value="ECO:0007669"/>
    <property type="project" value="TreeGrafter"/>
</dbReference>
<dbReference type="FunFam" id="1.10.510.10:FF:001023">
    <property type="entry name" value="Os07g0541700 protein"/>
    <property type="match status" value="1"/>
</dbReference>
<evidence type="ECO:0000256" key="14">
    <source>
        <dbReference type="ARBA" id="ARBA00023180"/>
    </source>
</evidence>
<dbReference type="EC" id="2.7.11.1" evidence="2"/>
<evidence type="ECO:0000313" key="22">
    <source>
        <dbReference type="Proteomes" id="UP000636800"/>
    </source>
</evidence>
<keyword evidence="9" id="KW-0418">Kinase</keyword>
<dbReference type="InterPro" id="IPR011009">
    <property type="entry name" value="Kinase-like_dom_sf"/>
</dbReference>
<evidence type="ECO:0000256" key="3">
    <source>
        <dbReference type="ARBA" id="ARBA00022527"/>
    </source>
</evidence>
<dbReference type="Gene3D" id="3.30.200.20">
    <property type="entry name" value="Phosphorylase Kinase, domain 1"/>
    <property type="match status" value="1"/>
</dbReference>
<evidence type="ECO:0000256" key="1">
    <source>
        <dbReference type="ARBA" id="ARBA00004167"/>
    </source>
</evidence>
<comment type="caution">
    <text evidence="21">The sequence shown here is derived from an EMBL/GenBank/DDBJ whole genome shotgun (WGS) entry which is preliminary data.</text>
</comment>
<dbReference type="GO" id="GO:0004674">
    <property type="term" value="F:protein serine/threonine kinase activity"/>
    <property type="evidence" value="ECO:0007669"/>
    <property type="project" value="UniProtKB-KW"/>
</dbReference>
<evidence type="ECO:0000313" key="21">
    <source>
        <dbReference type="EMBL" id="KAG0481522.1"/>
    </source>
</evidence>
<evidence type="ECO:0000256" key="9">
    <source>
        <dbReference type="ARBA" id="ARBA00022777"/>
    </source>
</evidence>
<dbReference type="Pfam" id="PF01657">
    <property type="entry name" value="Stress-antifung"/>
    <property type="match status" value="2"/>
</dbReference>
<keyword evidence="5" id="KW-0812">Transmembrane</keyword>